<dbReference type="AlphaFoldDB" id="A0A0F9VIZ1"/>
<accession>A0A0F9VIZ1</accession>
<sequence>MTTKHYTIRYYRIQAHRDGKEYDLSLLFDGIVQKSIITRALSLLDQGSDYQLRGVSLKDGKYSGHLVRFRDDRPIAGSRNHDEEKPVELAEGEEVIDKNHFAFYKKGSAFVLAYQSTMEGGSAQALGRYLAGIADRQTTIMVADLVTEETLDALLQGKRVQYVEFKVAKPTAKKYMPDPEDTWTQQAIEFMDNSGATRFQAKVVTYSPKKGLLTDIVPKLRLLAESKQTKKLKIKVSDQSDPIDLFADRIKDKISVEMDNGVISSAVVHDEIWRSTLRMDIKLSKFLDE</sequence>
<protein>
    <submittedName>
        <fullName evidence="1">Uncharacterized protein</fullName>
    </submittedName>
</protein>
<organism evidence="1">
    <name type="scientific">marine sediment metagenome</name>
    <dbReference type="NCBI Taxonomy" id="412755"/>
    <lineage>
        <taxon>unclassified sequences</taxon>
        <taxon>metagenomes</taxon>
        <taxon>ecological metagenomes</taxon>
    </lineage>
</organism>
<proteinExistence type="predicted"/>
<gene>
    <name evidence="1" type="ORF">LCGC14_0089240</name>
</gene>
<dbReference type="InterPro" id="IPR046618">
    <property type="entry name" value="DUF6731"/>
</dbReference>
<comment type="caution">
    <text evidence="1">The sequence shown here is derived from an EMBL/GenBank/DDBJ whole genome shotgun (WGS) entry which is preliminary data.</text>
</comment>
<reference evidence="1" key="1">
    <citation type="journal article" date="2015" name="Nature">
        <title>Complex archaea that bridge the gap between prokaryotes and eukaryotes.</title>
        <authorList>
            <person name="Spang A."/>
            <person name="Saw J.H."/>
            <person name="Jorgensen S.L."/>
            <person name="Zaremba-Niedzwiedzka K."/>
            <person name="Martijn J."/>
            <person name="Lind A.E."/>
            <person name="van Eijk R."/>
            <person name="Schleper C."/>
            <person name="Guy L."/>
            <person name="Ettema T.J."/>
        </authorList>
    </citation>
    <scope>NUCLEOTIDE SEQUENCE</scope>
</reference>
<dbReference type="Pfam" id="PF20505">
    <property type="entry name" value="DUF6731"/>
    <property type="match status" value="1"/>
</dbReference>
<evidence type="ECO:0000313" key="1">
    <source>
        <dbReference type="EMBL" id="KKO04030.1"/>
    </source>
</evidence>
<dbReference type="EMBL" id="LAZR01000024">
    <property type="protein sequence ID" value="KKO04030.1"/>
    <property type="molecule type" value="Genomic_DNA"/>
</dbReference>
<name>A0A0F9VIZ1_9ZZZZ</name>